<protein>
    <submittedName>
        <fullName evidence="1">HicA protein</fullName>
    </submittedName>
</protein>
<organism evidence="1 2">
    <name type="scientific">Desulfamplus magnetovallimortis</name>
    <dbReference type="NCBI Taxonomy" id="1246637"/>
    <lineage>
        <taxon>Bacteria</taxon>
        <taxon>Pseudomonadati</taxon>
        <taxon>Thermodesulfobacteriota</taxon>
        <taxon>Desulfobacteria</taxon>
        <taxon>Desulfobacterales</taxon>
        <taxon>Desulfobacteraceae</taxon>
        <taxon>Desulfamplus</taxon>
    </lineage>
</organism>
<dbReference type="Pfam" id="PF07927">
    <property type="entry name" value="HicA_toxin"/>
    <property type="match status" value="1"/>
</dbReference>
<dbReference type="Proteomes" id="UP000191931">
    <property type="component" value="Unassembled WGS sequence"/>
</dbReference>
<sequence>MSLNSKHAKTLRKIYEKPTHANIVWTDIINLLEACGADIFQRQGSRVCIKLGNQRAVFHSPHPQKEAVKGAVNDIRAFLKKAGIQP</sequence>
<dbReference type="EMBL" id="FWEV01000318">
    <property type="protein sequence ID" value="SLM32451.1"/>
    <property type="molecule type" value="Genomic_DNA"/>
</dbReference>
<accession>A0A1W1HIX1</accession>
<name>A0A1W1HIX1_9BACT</name>
<dbReference type="GO" id="GO:0003729">
    <property type="term" value="F:mRNA binding"/>
    <property type="evidence" value="ECO:0007669"/>
    <property type="project" value="InterPro"/>
</dbReference>
<dbReference type="RefSeq" id="WP_080802240.1">
    <property type="nucleotide sequence ID" value="NZ_LT828543.1"/>
</dbReference>
<dbReference type="OrthoDB" id="73001at2"/>
<reference evidence="1 2" key="1">
    <citation type="submission" date="2017-03" db="EMBL/GenBank/DDBJ databases">
        <authorList>
            <person name="Afonso C.L."/>
            <person name="Miller P.J."/>
            <person name="Scott M.A."/>
            <person name="Spackman E."/>
            <person name="Goraichik I."/>
            <person name="Dimitrov K.M."/>
            <person name="Suarez D.L."/>
            <person name="Swayne D.E."/>
        </authorList>
    </citation>
    <scope>NUCLEOTIDE SEQUENCE [LARGE SCALE GENOMIC DNA]</scope>
    <source>
        <strain evidence="1">PRJEB14757</strain>
    </source>
</reference>
<dbReference type="InterPro" id="IPR012933">
    <property type="entry name" value="HicA_mRNA_interferase"/>
</dbReference>
<evidence type="ECO:0000313" key="2">
    <source>
        <dbReference type="Proteomes" id="UP000191931"/>
    </source>
</evidence>
<keyword evidence="2" id="KW-1185">Reference proteome</keyword>
<proteinExistence type="predicted"/>
<evidence type="ECO:0000313" key="1">
    <source>
        <dbReference type="EMBL" id="SLM32451.1"/>
    </source>
</evidence>
<gene>
    <name evidence="1" type="ORF">MTBBW1_730004</name>
</gene>
<dbReference type="STRING" id="1246637.MTBBW1_730004"/>
<dbReference type="AlphaFoldDB" id="A0A1W1HIX1"/>